<evidence type="ECO:0000256" key="2">
    <source>
        <dbReference type="ARBA" id="ARBA00007362"/>
    </source>
</evidence>
<evidence type="ECO:0000256" key="6">
    <source>
        <dbReference type="ARBA" id="ARBA00022989"/>
    </source>
</evidence>
<evidence type="ECO:0000313" key="10">
    <source>
        <dbReference type="EMBL" id="VHO02927.1"/>
    </source>
</evidence>
<protein>
    <submittedName>
        <fullName evidence="10">Protein rarD</fullName>
    </submittedName>
</protein>
<evidence type="ECO:0000256" key="5">
    <source>
        <dbReference type="ARBA" id="ARBA00022692"/>
    </source>
</evidence>
<sequence length="313" mass="35282">MSAWLAESVMSFTREQKLGGIFAATAYSLWGLAPLYFKQIDFIPAAEILVHRIVWSFLLLLLVLVALKQGAKVLAILRQPKTLGWLLLSAVLLGGNWGLFIWAVNTNHMLDASLGYYINPLLNVLLGMLFLGERLRKLQWAAVALACSGVFIQLITFGSLPWIALTLAGSFAIYGLMRKKLAVDAITGLFYESLLLLPLALWYWWQFADSNAVNLWQNSVLLNSYLMAAGLVTTVPLLCFIAGARRLQLSTMGFFQYIGPSCMFAFGVWLYHEPLSSERLMTFGLIWLALLIYTTDAWRFNRQRRQRIDSSHS</sequence>
<feature type="transmembrane region" description="Helical" evidence="8">
    <location>
        <begin position="189"/>
        <end position="205"/>
    </location>
</feature>
<feature type="transmembrane region" description="Helical" evidence="8">
    <location>
        <begin position="18"/>
        <end position="37"/>
    </location>
</feature>
<dbReference type="Pfam" id="PF00892">
    <property type="entry name" value="EamA"/>
    <property type="match status" value="1"/>
</dbReference>
<dbReference type="EMBL" id="CAAJGR010000078">
    <property type="protein sequence ID" value="VHO02927.1"/>
    <property type="molecule type" value="Genomic_DNA"/>
</dbReference>
<keyword evidence="6 8" id="KW-1133">Transmembrane helix</keyword>
<dbReference type="GO" id="GO:0005886">
    <property type="term" value="C:plasma membrane"/>
    <property type="evidence" value="ECO:0007669"/>
    <property type="project" value="UniProtKB-SubCell"/>
</dbReference>
<accession>A0A486XNG4</accession>
<reference evidence="10" key="1">
    <citation type="submission" date="2019-04" db="EMBL/GenBank/DDBJ databases">
        <authorList>
            <person name="Brambilla D."/>
        </authorList>
    </citation>
    <scope>NUCLEOTIDE SEQUENCE</scope>
    <source>
        <strain evidence="10">BAL1</strain>
    </source>
</reference>
<feature type="transmembrane region" description="Helical" evidence="8">
    <location>
        <begin position="114"/>
        <end position="131"/>
    </location>
</feature>
<gene>
    <name evidence="10" type="ORF">BAL341_1102</name>
</gene>
<dbReference type="SUPFAM" id="SSF103481">
    <property type="entry name" value="Multidrug resistance efflux transporter EmrE"/>
    <property type="match status" value="2"/>
</dbReference>
<feature type="transmembrane region" description="Helical" evidence="8">
    <location>
        <begin position="161"/>
        <end position="177"/>
    </location>
</feature>
<feature type="transmembrane region" description="Helical" evidence="8">
    <location>
        <begin position="225"/>
        <end position="242"/>
    </location>
</feature>
<dbReference type="InterPro" id="IPR037185">
    <property type="entry name" value="EmrE-like"/>
</dbReference>
<name>A0A486XNG4_9GAMM</name>
<organism evidence="10">
    <name type="scientific">Rheinheimera sp. BAL341</name>
    <dbReference type="NCBI Taxonomy" id="1708203"/>
    <lineage>
        <taxon>Bacteria</taxon>
        <taxon>Pseudomonadati</taxon>
        <taxon>Pseudomonadota</taxon>
        <taxon>Gammaproteobacteria</taxon>
        <taxon>Chromatiales</taxon>
        <taxon>Chromatiaceae</taxon>
        <taxon>Rheinheimera</taxon>
    </lineage>
</organism>
<feature type="transmembrane region" description="Helical" evidence="8">
    <location>
        <begin position="283"/>
        <end position="300"/>
    </location>
</feature>
<dbReference type="InterPro" id="IPR000620">
    <property type="entry name" value="EamA_dom"/>
</dbReference>
<dbReference type="AlphaFoldDB" id="A0A486XNG4"/>
<feature type="transmembrane region" description="Helical" evidence="8">
    <location>
        <begin position="83"/>
        <end position="102"/>
    </location>
</feature>
<feature type="domain" description="EamA" evidence="9">
    <location>
        <begin position="19"/>
        <end position="152"/>
    </location>
</feature>
<feature type="transmembrane region" description="Helical" evidence="8">
    <location>
        <begin position="254"/>
        <end position="271"/>
    </location>
</feature>
<keyword evidence="4" id="KW-1003">Cell membrane</keyword>
<feature type="transmembrane region" description="Helical" evidence="8">
    <location>
        <begin position="49"/>
        <end position="71"/>
    </location>
</feature>
<evidence type="ECO:0000256" key="3">
    <source>
        <dbReference type="ARBA" id="ARBA00022448"/>
    </source>
</evidence>
<dbReference type="PANTHER" id="PTHR22911:SF137">
    <property type="entry name" value="SOLUTE CARRIER FAMILY 35 MEMBER G2-RELATED"/>
    <property type="match status" value="1"/>
</dbReference>
<dbReference type="NCBIfam" id="TIGR00688">
    <property type="entry name" value="rarD"/>
    <property type="match status" value="1"/>
</dbReference>
<dbReference type="PANTHER" id="PTHR22911">
    <property type="entry name" value="ACYL-MALONYL CONDENSING ENZYME-RELATED"/>
    <property type="match status" value="1"/>
</dbReference>
<keyword evidence="7 8" id="KW-0472">Membrane</keyword>
<evidence type="ECO:0000256" key="7">
    <source>
        <dbReference type="ARBA" id="ARBA00023136"/>
    </source>
</evidence>
<evidence type="ECO:0000256" key="4">
    <source>
        <dbReference type="ARBA" id="ARBA00022475"/>
    </source>
</evidence>
<comment type="similarity">
    <text evidence="2">Belongs to the EamA transporter family.</text>
</comment>
<evidence type="ECO:0000256" key="1">
    <source>
        <dbReference type="ARBA" id="ARBA00004651"/>
    </source>
</evidence>
<dbReference type="InterPro" id="IPR004626">
    <property type="entry name" value="RarD"/>
</dbReference>
<evidence type="ECO:0000256" key="8">
    <source>
        <dbReference type="SAM" id="Phobius"/>
    </source>
</evidence>
<comment type="subcellular location">
    <subcellularLocation>
        <location evidence="1">Cell membrane</location>
        <topology evidence="1">Multi-pass membrane protein</topology>
    </subcellularLocation>
</comment>
<evidence type="ECO:0000259" key="9">
    <source>
        <dbReference type="Pfam" id="PF00892"/>
    </source>
</evidence>
<keyword evidence="5 8" id="KW-0812">Transmembrane</keyword>
<keyword evidence="3" id="KW-0813">Transport</keyword>
<proteinExistence type="inferred from homology"/>